<dbReference type="SMART" id="SM00422">
    <property type="entry name" value="HTH_MERR"/>
    <property type="match status" value="1"/>
</dbReference>
<evidence type="ECO:0000313" key="6">
    <source>
        <dbReference type="EMBL" id="WAJ70168.1"/>
    </source>
</evidence>
<dbReference type="GO" id="GO:0003677">
    <property type="term" value="F:DNA binding"/>
    <property type="evidence" value="ECO:0007669"/>
    <property type="project" value="UniProtKB-KW"/>
</dbReference>
<dbReference type="CDD" id="cd04787">
    <property type="entry name" value="HTH_HMRTR_unk"/>
    <property type="match status" value="1"/>
</dbReference>
<sequence length="139" mass="15973">MTVAELAKQFKINPDTIRHYVKIGLLIPTRDPNNGYKLFNSDDKTRLHFILQAKSLGFSLADIKVIIEQSESGESPCPQVREIMAQRLLETEQKLAQMQATYQQMKQAMQKWQKQKDCSPTGDHICHLIEDFSGEITHE</sequence>
<protein>
    <submittedName>
        <fullName evidence="6">MerR family DNA-binding protein</fullName>
    </submittedName>
</protein>
<gene>
    <name evidence="6" type="ORF">OLW01_13645</name>
</gene>
<evidence type="ECO:0000313" key="7">
    <source>
        <dbReference type="Proteomes" id="UP001163726"/>
    </source>
</evidence>
<dbReference type="InterPro" id="IPR000551">
    <property type="entry name" value="MerR-type_HTH_dom"/>
</dbReference>
<dbReference type="SUPFAM" id="SSF46955">
    <property type="entry name" value="Putative DNA-binding domain"/>
    <property type="match status" value="1"/>
</dbReference>
<dbReference type="InterPro" id="IPR047057">
    <property type="entry name" value="MerR_fam"/>
</dbReference>
<dbReference type="Proteomes" id="UP001163726">
    <property type="component" value="Chromosome"/>
</dbReference>
<proteinExistence type="predicted"/>
<evidence type="ECO:0000256" key="2">
    <source>
        <dbReference type="ARBA" id="ARBA00023125"/>
    </source>
</evidence>
<dbReference type="PROSITE" id="PS50937">
    <property type="entry name" value="HTH_MERR_2"/>
    <property type="match status" value="1"/>
</dbReference>
<evidence type="ECO:0000259" key="5">
    <source>
        <dbReference type="PROSITE" id="PS50937"/>
    </source>
</evidence>
<evidence type="ECO:0000256" key="4">
    <source>
        <dbReference type="SAM" id="Coils"/>
    </source>
</evidence>
<evidence type="ECO:0000256" key="3">
    <source>
        <dbReference type="ARBA" id="ARBA00023163"/>
    </source>
</evidence>
<accession>A0ABY7AKX3</accession>
<dbReference type="PRINTS" id="PR00040">
    <property type="entry name" value="HTHMERR"/>
</dbReference>
<dbReference type="InterPro" id="IPR009061">
    <property type="entry name" value="DNA-bd_dom_put_sf"/>
</dbReference>
<dbReference type="Gene3D" id="1.10.1660.10">
    <property type="match status" value="1"/>
</dbReference>
<keyword evidence="3" id="KW-0804">Transcription</keyword>
<keyword evidence="2 6" id="KW-0238">DNA-binding</keyword>
<dbReference type="PANTHER" id="PTHR30204">
    <property type="entry name" value="REDOX-CYCLING DRUG-SENSING TRANSCRIPTIONAL ACTIVATOR SOXR"/>
    <property type="match status" value="1"/>
</dbReference>
<dbReference type="Pfam" id="PF09278">
    <property type="entry name" value="MerR-DNA-bind"/>
    <property type="match status" value="1"/>
</dbReference>
<reference evidence="6" key="1">
    <citation type="submission" date="2022-10" db="EMBL/GenBank/DDBJ databases">
        <title>Catenovulum adriacola sp. nov. isolated in the Harbour of Susak.</title>
        <authorList>
            <person name="Schoch T."/>
            <person name="Reich S.J."/>
            <person name="Stoeferle S."/>
            <person name="Flaiz M."/>
            <person name="Kazda M."/>
            <person name="Riedel C.U."/>
            <person name="Duerre P."/>
        </authorList>
    </citation>
    <scope>NUCLEOTIDE SEQUENCE</scope>
    <source>
        <strain evidence="6">TS8</strain>
    </source>
</reference>
<dbReference type="EMBL" id="CP109965">
    <property type="protein sequence ID" value="WAJ70168.1"/>
    <property type="molecule type" value="Genomic_DNA"/>
</dbReference>
<evidence type="ECO:0000256" key="1">
    <source>
        <dbReference type="ARBA" id="ARBA00023015"/>
    </source>
</evidence>
<organism evidence="6 7">
    <name type="scientific">Catenovulum adriaticum</name>
    <dbReference type="NCBI Taxonomy" id="2984846"/>
    <lineage>
        <taxon>Bacteria</taxon>
        <taxon>Pseudomonadati</taxon>
        <taxon>Pseudomonadota</taxon>
        <taxon>Gammaproteobacteria</taxon>
        <taxon>Alteromonadales</taxon>
        <taxon>Alteromonadaceae</taxon>
        <taxon>Catenovulum</taxon>
    </lineage>
</organism>
<dbReference type="PANTHER" id="PTHR30204:SF94">
    <property type="entry name" value="HEAVY METAL-DEPENDENT TRANSCRIPTIONAL REGULATOR HI_0293-RELATED"/>
    <property type="match status" value="1"/>
</dbReference>
<name>A0ABY7AKX3_9ALTE</name>
<feature type="coiled-coil region" evidence="4">
    <location>
        <begin position="81"/>
        <end position="115"/>
    </location>
</feature>
<dbReference type="RefSeq" id="WP_268074471.1">
    <property type="nucleotide sequence ID" value="NZ_CP109965.1"/>
</dbReference>
<keyword evidence="7" id="KW-1185">Reference proteome</keyword>
<feature type="domain" description="HTH merR-type" evidence="5">
    <location>
        <begin position="1"/>
        <end position="69"/>
    </location>
</feature>
<dbReference type="Pfam" id="PF00376">
    <property type="entry name" value="MerR"/>
    <property type="match status" value="1"/>
</dbReference>
<keyword evidence="1" id="KW-0805">Transcription regulation</keyword>
<dbReference type="InterPro" id="IPR015358">
    <property type="entry name" value="Tscrpt_reg_MerR_DNA-bd"/>
</dbReference>
<keyword evidence="4" id="KW-0175">Coiled coil</keyword>